<keyword evidence="3" id="KW-1185">Reference proteome</keyword>
<dbReference type="Proteomes" id="UP001058533">
    <property type="component" value="Chromosome"/>
</dbReference>
<dbReference type="InterPro" id="IPR021730">
    <property type="entry name" value="YdbH"/>
</dbReference>
<reference evidence="2" key="1">
    <citation type="submission" date="2022-07" db="EMBL/GenBank/DDBJ databases">
        <title>Sphingomonas sp. nov., a novel bacterium isolated from the north slope of the Mount Everest.</title>
        <authorList>
            <person name="Cui X."/>
            <person name="Liu Y."/>
        </authorList>
    </citation>
    <scope>NUCLEOTIDE SEQUENCE</scope>
    <source>
        <strain evidence="2">S5-59</strain>
    </source>
</reference>
<protein>
    <submittedName>
        <fullName evidence="2">YdbH domain-containing protein</fullName>
    </submittedName>
</protein>
<organism evidence="2 3">
    <name type="scientific">Sphingomonas qomolangmaensis</name>
    <dbReference type="NCBI Taxonomy" id="2918765"/>
    <lineage>
        <taxon>Bacteria</taxon>
        <taxon>Pseudomonadati</taxon>
        <taxon>Pseudomonadota</taxon>
        <taxon>Alphaproteobacteria</taxon>
        <taxon>Sphingomonadales</taxon>
        <taxon>Sphingomonadaceae</taxon>
        <taxon>Sphingomonas</taxon>
    </lineage>
</organism>
<keyword evidence="1" id="KW-0472">Membrane</keyword>
<dbReference type="EMBL" id="CP101740">
    <property type="protein sequence ID" value="UUL82803.1"/>
    <property type="molecule type" value="Genomic_DNA"/>
</dbReference>
<dbReference type="Pfam" id="PF11739">
    <property type="entry name" value="YdbH-like"/>
    <property type="match status" value="1"/>
</dbReference>
<gene>
    <name evidence="2" type="ORF">NMP03_00725</name>
</gene>
<sequence>MTAQAEQEPGAVAARRWWRLLGVPRRGRVPLGIAIVLLAVLIAVWSQRRPLAENFIDDELARRGIAASYRVADIGLSSQRLTDLVIGDPADPDLVADSVIVRTQVGLSGARVTGIEAGQVRLRGRLVDGKLSLGALDRLLPAPSGKPFALPEMFVDVADARMRLTTPHGVVGVRVSGRGQLNDGFAGRIAAVSDRLAVNGCAGGGVSAAMALTIDEGAPTLRGPIRAATIDCGASGRARDVALGLNAALGAQLDRWRGNAKIVVARAGAAAGGLSGLTGTVDFAGNVARTEGAVDLASRGFAATDARGSGLAIDGRYRIEGPAIRFAGRARADRVGLAPARLAQASGLARSAAGTPVAALGAKFADAIAQAGKRSAIDLRFAVQQRGSRGALVVREASIDAASGARIVLRGGQGVRLGWPGGALGVDGNLTLGGGGLPQGEVRLVQARPGEAVTGEARFEPYAAGGEALALAPVRFSRAPNGATAITTRMRFSGAFPGGRVDGLTLPIDARWDGGKRLAVNARCAATTFDRLRVSALLLAPAQLALCPTDGALLSIGPGGVGGGASVARPVLRGTIGGTPLRLEAARAVFALDGLRFDVADVAARLGAGDRISRLDIAALDGRVRDGGAAGRFAGASGVIGNVPLNLSGGAGAWRFADGRLTLNGEALRVADAAPEPRYNPLAANDFVLTLSGNRIDASGTLTTPAAGVKVADVTIVHDLGAGAGRADLAVTGISFTEAFQPEALTRLTFGVIADVAGTVSGAGQIRWSPESVTSDGVFRTAGTDLAAAFGPVEGISGEIRFTDLLGLKTAPSQLATIAVANPGIPVENGQVRYQLIGDQKVAVEGGRWPFGGGELVLEPTVLDFGQTVERRMVFRVRGVDGAQFLQTFDFENLNATGTFDGVLPMIFDERGGRIEDGRLTVREGGGTIAYIGELTQEDLGTWGNLAFQALKAIDYDRLNLVLNGSLSGEMVTEIQFAGISQGKGTKSNFIIDRLAKLPLVFNITIRAPFRQLLDSVQSYYDPSRLIERNLPTLIEQQQQREAPPVQPPASENVP</sequence>
<accession>A0ABY5LAY1</accession>
<evidence type="ECO:0000313" key="3">
    <source>
        <dbReference type="Proteomes" id="UP001058533"/>
    </source>
</evidence>
<evidence type="ECO:0000313" key="2">
    <source>
        <dbReference type="EMBL" id="UUL82803.1"/>
    </source>
</evidence>
<name>A0ABY5LAY1_9SPHN</name>
<dbReference type="RefSeq" id="WP_256506655.1">
    <property type="nucleotide sequence ID" value="NZ_CP101740.1"/>
</dbReference>
<evidence type="ECO:0000256" key="1">
    <source>
        <dbReference type="SAM" id="Phobius"/>
    </source>
</evidence>
<keyword evidence="1" id="KW-1133">Transmembrane helix</keyword>
<keyword evidence="1" id="KW-0812">Transmembrane</keyword>
<proteinExistence type="predicted"/>
<feature type="transmembrane region" description="Helical" evidence="1">
    <location>
        <begin position="29"/>
        <end position="46"/>
    </location>
</feature>